<feature type="domain" description="PPM-type phosphatase" evidence="1">
    <location>
        <begin position="11"/>
        <end position="231"/>
    </location>
</feature>
<dbReference type="GO" id="GO:0004722">
    <property type="term" value="F:protein serine/threonine phosphatase activity"/>
    <property type="evidence" value="ECO:0007669"/>
    <property type="project" value="UniProtKB-EC"/>
</dbReference>
<dbReference type="InterPro" id="IPR036457">
    <property type="entry name" value="PPM-type-like_dom_sf"/>
</dbReference>
<proteinExistence type="predicted"/>
<dbReference type="Pfam" id="PF13672">
    <property type="entry name" value="PP2C_2"/>
    <property type="match status" value="1"/>
</dbReference>
<keyword evidence="3" id="KW-1185">Reference proteome</keyword>
<evidence type="ECO:0000313" key="2">
    <source>
        <dbReference type="EMBL" id="MDQ9168998.1"/>
    </source>
</evidence>
<comment type="caution">
    <text evidence="2">The sequence shown here is derived from an EMBL/GenBank/DDBJ whole genome shotgun (WGS) entry which is preliminary data.</text>
</comment>
<dbReference type="RefSeq" id="WP_338434826.1">
    <property type="nucleotide sequence ID" value="NZ_JAUYVH010000001.1"/>
</dbReference>
<name>A0ABU1BL04_9BURK</name>
<dbReference type="PROSITE" id="PS51257">
    <property type="entry name" value="PROKAR_LIPOPROTEIN"/>
    <property type="match status" value="1"/>
</dbReference>
<sequence>MNWRVVSACAVGTSHSAIGQGCQDSCWATVETREGRPPVLALFVADGAGSAPHGGEGAELAIQAAAAFMQGALAQPEFGLSDSFAVDCVMAVRDCLYTKAAQSGLKARDFATTFLGLVSTGQSTLLMQVGDGAIVVDIGNGLEVPIAPMGGEYANSTHFVTDEDAISTLMTKAFSSPVLRAAAFTDGIQRLALQLATNTVHEPFFTPFFKVLSAATADQEDEIQEALARFLNSDAVNERTDDDKTLALAILLAQ</sequence>
<accession>A0ABU1BL04</accession>
<dbReference type="EC" id="3.1.3.16" evidence="2"/>
<evidence type="ECO:0000313" key="3">
    <source>
        <dbReference type="Proteomes" id="UP001225596"/>
    </source>
</evidence>
<dbReference type="EMBL" id="JAUYVH010000001">
    <property type="protein sequence ID" value="MDQ9168998.1"/>
    <property type="molecule type" value="Genomic_DNA"/>
</dbReference>
<dbReference type="Proteomes" id="UP001225596">
    <property type="component" value="Unassembled WGS sequence"/>
</dbReference>
<dbReference type="InterPro" id="IPR001932">
    <property type="entry name" value="PPM-type_phosphatase-like_dom"/>
</dbReference>
<dbReference type="Gene3D" id="3.60.40.10">
    <property type="entry name" value="PPM-type phosphatase domain"/>
    <property type="match status" value="1"/>
</dbReference>
<keyword evidence="2" id="KW-0378">Hydrolase</keyword>
<reference evidence="2 3" key="1">
    <citation type="submission" date="2023-08" db="EMBL/GenBank/DDBJ databases">
        <title>Oxalobacteraceae gen .nov., isolated from river sludge outside the plant.</title>
        <authorList>
            <person name="Zhao S.Y."/>
        </authorList>
    </citation>
    <scope>NUCLEOTIDE SEQUENCE [LARGE SCALE GENOMIC DNA]</scope>
    <source>
        <strain evidence="2 3">R-40</strain>
    </source>
</reference>
<evidence type="ECO:0000259" key="1">
    <source>
        <dbReference type="Pfam" id="PF13672"/>
    </source>
</evidence>
<gene>
    <name evidence="2" type="ORF">Q8A64_01105</name>
</gene>
<dbReference type="SUPFAM" id="SSF81606">
    <property type="entry name" value="PP2C-like"/>
    <property type="match status" value="1"/>
</dbReference>
<protein>
    <submittedName>
        <fullName evidence="2">PP2C family serine/threonine-protein phosphatase</fullName>
        <ecNumber evidence="2">3.1.3.16</ecNumber>
    </submittedName>
</protein>
<organism evidence="2 3">
    <name type="scientific">Keguizhuia sedimenti</name>
    <dbReference type="NCBI Taxonomy" id="3064264"/>
    <lineage>
        <taxon>Bacteria</taxon>
        <taxon>Pseudomonadati</taxon>
        <taxon>Pseudomonadota</taxon>
        <taxon>Betaproteobacteria</taxon>
        <taxon>Burkholderiales</taxon>
        <taxon>Oxalobacteraceae</taxon>
        <taxon>Keguizhuia</taxon>
    </lineage>
</organism>